<feature type="domain" description="HTH lysR-type" evidence="5">
    <location>
        <begin position="1"/>
        <end position="57"/>
    </location>
</feature>
<dbReference type="GO" id="GO:0003677">
    <property type="term" value="F:DNA binding"/>
    <property type="evidence" value="ECO:0007669"/>
    <property type="project" value="UniProtKB-KW"/>
</dbReference>
<sequence>MDLKELTTFRTIIKEGTFSKAAEALHYAQSTVTHQVQRLEKELGFPLFKRGWEAELTEAGQRFAKEVDSLISHWQYAADQAKQLQQEELGTVKIGAIEPAAADLLPDVLSRFREVKPNVNVEVVVGNTDVLAAALQRGGLDAAVCAEVGRPSDFIFEPLYKEEIAFIAAKQHPLADKKELALKEIAAYPLVVGGKTCLYSLKLEKELAVMDTVPFSHSISQISAIPAYASKLGAVGVVLRSTPVSEALAVLPVTMADPFIPVGIVRRREGDYFAAFKHCFLDILREACYARVSHLEMKKPV</sequence>
<accession>A0A4P6EV85</accession>
<dbReference type="InterPro" id="IPR000847">
    <property type="entry name" value="LysR_HTH_N"/>
</dbReference>
<keyword evidence="2" id="KW-0805">Transcription regulation</keyword>
<comment type="similarity">
    <text evidence="1">Belongs to the LysR transcriptional regulatory family.</text>
</comment>
<dbReference type="InterPro" id="IPR036390">
    <property type="entry name" value="WH_DNA-bd_sf"/>
</dbReference>
<dbReference type="AlphaFoldDB" id="A0A4P6EV85"/>
<dbReference type="CDD" id="cd05466">
    <property type="entry name" value="PBP2_LTTR_substrate"/>
    <property type="match status" value="1"/>
</dbReference>
<dbReference type="SUPFAM" id="SSF53850">
    <property type="entry name" value="Periplasmic binding protein-like II"/>
    <property type="match status" value="1"/>
</dbReference>
<dbReference type="OrthoDB" id="9803735at2"/>
<dbReference type="InterPro" id="IPR036388">
    <property type="entry name" value="WH-like_DNA-bd_sf"/>
</dbReference>
<proteinExistence type="inferred from homology"/>
<dbReference type="Gene3D" id="3.40.190.10">
    <property type="entry name" value="Periplasmic binding protein-like II"/>
    <property type="match status" value="2"/>
</dbReference>
<evidence type="ECO:0000313" key="6">
    <source>
        <dbReference type="EMBL" id="QAY67200.1"/>
    </source>
</evidence>
<evidence type="ECO:0000256" key="3">
    <source>
        <dbReference type="ARBA" id="ARBA00023125"/>
    </source>
</evidence>
<evidence type="ECO:0000259" key="5">
    <source>
        <dbReference type="PROSITE" id="PS50931"/>
    </source>
</evidence>
<dbReference type="GO" id="GO:0005829">
    <property type="term" value="C:cytosol"/>
    <property type="evidence" value="ECO:0007669"/>
    <property type="project" value="TreeGrafter"/>
</dbReference>
<dbReference type="InterPro" id="IPR050950">
    <property type="entry name" value="HTH-type_LysR_regulators"/>
</dbReference>
<dbReference type="FunFam" id="1.10.10.10:FF:000001">
    <property type="entry name" value="LysR family transcriptional regulator"/>
    <property type="match status" value="1"/>
</dbReference>
<dbReference type="Proteomes" id="UP000293568">
    <property type="component" value="Chromosome"/>
</dbReference>
<dbReference type="PANTHER" id="PTHR30419">
    <property type="entry name" value="HTH-TYPE TRANSCRIPTIONAL REGULATOR YBHD"/>
    <property type="match status" value="1"/>
</dbReference>
<dbReference type="KEGG" id="pprt:ET464_13120"/>
<organism evidence="6 7">
    <name type="scientific">Paenibacillus protaetiae</name>
    <dbReference type="NCBI Taxonomy" id="2509456"/>
    <lineage>
        <taxon>Bacteria</taxon>
        <taxon>Bacillati</taxon>
        <taxon>Bacillota</taxon>
        <taxon>Bacilli</taxon>
        <taxon>Bacillales</taxon>
        <taxon>Paenibacillaceae</taxon>
        <taxon>Paenibacillus</taxon>
    </lineage>
</organism>
<dbReference type="InterPro" id="IPR005119">
    <property type="entry name" value="LysR_subst-bd"/>
</dbReference>
<reference evidence="6 7" key="1">
    <citation type="submission" date="2019-01" db="EMBL/GenBank/DDBJ databases">
        <title>Genome sequencing of strain FW100M-2.</title>
        <authorList>
            <person name="Heo J."/>
            <person name="Kim S.-J."/>
            <person name="Kim J.-S."/>
            <person name="Hong S.-B."/>
            <person name="Kwon S.-W."/>
        </authorList>
    </citation>
    <scope>NUCLEOTIDE SEQUENCE [LARGE SCALE GENOMIC DNA]</scope>
    <source>
        <strain evidence="6 7">FW100M-2</strain>
    </source>
</reference>
<evidence type="ECO:0000256" key="1">
    <source>
        <dbReference type="ARBA" id="ARBA00009437"/>
    </source>
</evidence>
<keyword evidence="7" id="KW-1185">Reference proteome</keyword>
<evidence type="ECO:0000256" key="2">
    <source>
        <dbReference type="ARBA" id="ARBA00023015"/>
    </source>
</evidence>
<keyword evidence="4" id="KW-0804">Transcription</keyword>
<dbReference type="GO" id="GO:0003700">
    <property type="term" value="F:DNA-binding transcription factor activity"/>
    <property type="evidence" value="ECO:0007669"/>
    <property type="project" value="InterPro"/>
</dbReference>
<keyword evidence="3" id="KW-0238">DNA-binding</keyword>
<dbReference type="EMBL" id="CP035492">
    <property type="protein sequence ID" value="QAY67200.1"/>
    <property type="molecule type" value="Genomic_DNA"/>
</dbReference>
<dbReference type="PANTHER" id="PTHR30419:SF25">
    <property type="entry name" value="HTH-TYPE TRANSCRIPTIONAL REGULATOR YTLI"/>
    <property type="match status" value="1"/>
</dbReference>
<name>A0A4P6EV85_9BACL</name>
<evidence type="ECO:0000256" key="4">
    <source>
        <dbReference type="ARBA" id="ARBA00023163"/>
    </source>
</evidence>
<dbReference type="PRINTS" id="PR00039">
    <property type="entry name" value="HTHLYSR"/>
</dbReference>
<evidence type="ECO:0000313" key="7">
    <source>
        <dbReference type="Proteomes" id="UP000293568"/>
    </source>
</evidence>
<gene>
    <name evidence="6" type="ORF">ET464_13120</name>
</gene>
<dbReference type="Pfam" id="PF03466">
    <property type="entry name" value="LysR_substrate"/>
    <property type="match status" value="1"/>
</dbReference>
<dbReference type="Gene3D" id="1.10.10.10">
    <property type="entry name" value="Winged helix-like DNA-binding domain superfamily/Winged helix DNA-binding domain"/>
    <property type="match status" value="1"/>
</dbReference>
<dbReference type="SUPFAM" id="SSF46785">
    <property type="entry name" value="Winged helix' DNA-binding domain"/>
    <property type="match status" value="1"/>
</dbReference>
<dbReference type="RefSeq" id="WP_129441572.1">
    <property type="nucleotide sequence ID" value="NZ_CP035492.1"/>
</dbReference>
<dbReference type="PROSITE" id="PS50931">
    <property type="entry name" value="HTH_LYSR"/>
    <property type="match status" value="1"/>
</dbReference>
<protein>
    <submittedName>
        <fullName evidence="6">LysR family transcriptional regulator</fullName>
    </submittedName>
</protein>
<dbReference type="Pfam" id="PF00126">
    <property type="entry name" value="HTH_1"/>
    <property type="match status" value="1"/>
</dbReference>